<dbReference type="SUPFAM" id="SSF55060">
    <property type="entry name" value="GHMP Kinase, C-terminal domain"/>
    <property type="match status" value="1"/>
</dbReference>
<sequence length="383" mass="39858">MFTATLGTAPTSVWHMPELASLLGEHTGPAGGLALPFALPWGPSVALDLTDSGPVEVHAPGREPLRMQHPAARVSSPDFDWAAPALRAVELLSEAGYISGGGPAGRGIRIVLDTTPTPGTAAATAVECAVLLALAETLGHDDLVAQPRQLAARTAAATPDASDPWGTLARSAAVRCRADHVLFLDTHTHGGRGLPLPLADHELCLQVVDTHPQAAPGRDGAPNDWPASCVEAAERLGVGLLREVAEEPDLGPVLQRVPQGPLRRRVRHMLTEIHRVNAAAGLLRMGVVAELGPLLNTAHLSLRDQLECSTAEVDLAVETAVHNGARGARLTGPGEAGRVLVLCPVPRDSRIREAISSAFAAKGWPEPTVRTVAATGGGPSRPL</sequence>
<evidence type="ECO:0000256" key="1">
    <source>
        <dbReference type="ARBA" id="ARBA00022741"/>
    </source>
</evidence>
<organism evidence="3 4">
    <name type="scientific">Lipingzhangella rawalii</name>
    <dbReference type="NCBI Taxonomy" id="2055835"/>
    <lineage>
        <taxon>Bacteria</taxon>
        <taxon>Bacillati</taxon>
        <taxon>Actinomycetota</taxon>
        <taxon>Actinomycetes</taxon>
        <taxon>Streptosporangiales</taxon>
        <taxon>Nocardiopsidaceae</taxon>
        <taxon>Lipingzhangella</taxon>
    </lineage>
</organism>
<protein>
    <submittedName>
        <fullName evidence="3">Galactokinase</fullName>
    </submittedName>
</protein>
<dbReference type="Gene3D" id="3.30.70.890">
    <property type="entry name" value="GHMP kinase, C-terminal domain"/>
    <property type="match status" value="1"/>
</dbReference>
<name>A0ABU2H3F7_9ACTN</name>
<dbReference type="RefSeq" id="WP_310911369.1">
    <property type="nucleotide sequence ID" value="NZ_JAVLVT010000002.1"/>
</dbReference>
<evidence type="ECO:0000256" key="2">
    <source>
        <dbReference type="ARBA" id="ARBA00022840"/>
    </source>
</evidence>
<dbReference type="PANTHER" id="PTHR10457:SF7">
    <property type="entry name" value="GALACTOKINASE-RELATED"/>
    <property type="match status" value="1"/>
</dbReference>
<comment type="caution">
    <text evidence="3">The sequence shown here is derived from an EMBL/GenBank/DDBJ whole genome shotgun (WGS) entry which is preliminary data.</text>
</comment>
<dbReference type="PRINTS" id="PR00959">
    <property type="entry name" value="MEVGALKINASE"/>
</dbReference>
<dbReference type="InterPro" id="IPR006206">
    <property type="entry name" value="Mevalonate/galactokinase"/>
</dbReference>
<keyword evidence="4" id="KW-1185">Reference proteome</keyword>
<dbReference type="Gene3D" id="3.30.230.10">
    <property type="match status" value="1"/>
</dbReference>
<evidence type="ECO:0000313" key="4">
    <source>
        <dbReference type="Proteomes" id="UP001250214"/>
    </source>
</evidence>
<dbReference type="Proteomes" id="UP001250214">
    <property type="component" value="Unassembled WGS sequence"/>
</dbReference>
<keyword evidence="1" id="KW-0547">Nucleotide-binding</keyword>
<keyword evidence="2" id="KW-0067">ATP-binding</keyword>
<reference evidence="4" key="1">
    <citation type="submission" date="2023-07" db="EMBL/GenBank/DDBJ databases">
        <title>Novel species in the genus Lipingzhangella isolated from Sambhar Salt Lake.</title>
        <authorList>
            <person name="Jiya N."/>
            <person name="Kajale S."/>
            <person name="Sharma A."/>
        </authorList>
    </citation>
    <scope>NUCLEOTIDE SEQUENCE [LARGE SCALE GENOMIC DNA]</scope>
    <source>
        <strain evidence="4">LS1_29</strain>
    </source>
</reference>
<proteinExistence type="predicted"/>
<dbReference type="PIRSF" id="PIRSF000530">
    <property type="entry name" value="Galactokinase"/>
    <property type="match status" value="1"/>
</dbReference>
<dbReference type="InterPro" id="IPR014721">
    <property type="entry name" value="Ribsml_uS5_D2-typ_fold_subgr"/>
</dbReference>
<dbReference type="InterPro" id="IPR036554">
    <property type="entry name" value="GHMP_kinase_C_sf"/>
</dbReference>
<accession>A0ABU2H3F7</accession>
<gene>
    <name evidence="3" type="ORF">RIF23_05930</name>
</gene>
<dbReference type="SUPFAM" id="SSF54211">
    <property type="entry name" value="Ribosomal protein S5 domain 2-like"/>
    <property type="match status" value="1"/>
</dbReference>
<evidence type="ECO:0000313" key="3">
    <source>
        <dbReference type="EMBL" id="MDS1269831.1"/>
    </source>
</evidence>
<dbReference type="EMBL" id="JAVLVT010000002">
    <property type="protein sequence ID" value="MDS1269831.1"/>
    <property type="molecule type" value="Genomic_DNA"/>
</dbReference>
<dbReference type="PANTHER" id="PTHR10457">
    <property type="entry name" value="MEVALONATE KINASE/GALACTOKINASE"/>
    <property type="match status" value="1"/>
</dbReference>
<dbReference type="InterPro" id="IPR020568">
    <property type="entry name" value="Ribosomal_Su5_D2-typ_SF"/>
</dbReference>